<reference evidence="5" key="1">
    <citation type="submission" date="2022-11" db="UniProtKB">
        <authorList>
            <consortium name="WormBaseParasite"/>
        </authorList>
    </citation>
    <scope>IDENTIFICATION</scope>
</reference>
<dbReference type="InterPro" id="IPR009057">
    <property type="entry name" value="Homeodomain-like_sf"/>
</dbReference>
<name>A0A914H973_GLORO</name>
<dbReference type="InterPro" id="IPR036388">
    <property type="entry name" value="WH-like_DNA-bd_sf"/>
</dbReference>
<dbReference type="Pfam" id="PF00292">
    <property type="entry name" value="PAX"/>
    <property type="match status" value="1"/>
</dbReference>
<evidence type="ECO:0000256" key="2">
    <source>
        <dbReference type="ARBA" id="ARBA00022724"/>
    </source>
</evidence>
<dbReference type="GO" id="GO:0003677">
    <property type="term" value="F:DNA binding"/>
    <property type="evidence" value="ECO:0007669"/>
    <property type="project" value="InterPro"/>
</dbReference>
<evidence type="ECO:0000259" key="3">
    <source>
        <dbReference type="PROSITE" id="PS51057"/>
    </source>
</evidence>
<dbReference type="GO" id="GO:0005634">
    <property type="term" value="C:nucleus"/>
    <property type="evidence" value="ECO:0007669"/>
    <property type="project" value="UniProtKB-SubCell"/>
</dbReference>
<accession>A0A914H973</accession>
<sequence>MRHFHPFYNLNNWTANRSVLYKEADPSIFAWEIRERLDKCGVCTAATLPSFGTDGQHFHRQKLSFSLLLTLIVSECSSPHFKSWAPKPSPALFALEPGLELRARSRSSEISRSRFFENLVEIFRDPRDEISSRPGSSLHQLIVKGYLLLNWFLHLHVKASSTCWFLLACRLDLLLARSKAFKKGAPAIKTWCNRKPSLLLFVIKSWKLHCPSKRRTA</sequence>
<dbReference type="Gene3D" id="1.10.10.10">
    <property type="entry name" value="Winged helix-like DNA-binding domain superfamily/Winged helix DNA-binding domain"/>
    <property type="match status" value="1"/>
</dbReference>
<keyword evidence="4" id="KW-1185">Reference proteome</keyword>
<protein>
    <submittedName>
        <fullName evidence="5">Paired domain-containing protein</fullName>
    </submittedName>
</protein>
<evidence type="ECO:0000313" key="4">
    <source>
        <dbReference type="Proteomes" id="UP000887572"/>
    </source>
</evidence>
<dbReference type="PROSITE" id="PS51057">
    <property type="entry name" value="PAIRED_2"/>
    <property type="match status" value="1"/>
</dbReference>
<organism evidence="4 5">
    <name type="scientific">Globodera rostochiensis</name>
    <name type="common">Golden nematode worm</name>
    <name type="synonym">Heterodera rostochiensis</name>
    <dbReference type="NCBI Taxonomy" id="31243"/>
    <lineage>
        <taxon>Eukaryota</taxon>
        <taxon>Metazoa</taxon>
        <taxon>Ecdysozoa</taxon>
        <taxon>Nematoda</taxon>
        <taxon>Chromadorea</taxon>
        <taxon>Rhabditida</taxon>
        <taxon>Tylenchina</taxon>
        <taxon>Tylenchomorpha</taxon>
        <taxon>Tylenchoidea</taxon>
        <taxon>Heteroderidae</taxon>
        <taxon>Heteroderinae</taxon>
        <taxon>Globodera</taxon>
    </lineage>
</organism>
<dbReference type="Proteomes" id="UP000887572">
    <property type="component" value="Unplaced"/>
</dbReference>
<dbReference type="InterPro" id="IPR001523">
    <property type="entry name" value="Paired_dom"/>
</dbReference>
<keyword evidence="2" id="KW-0563">Paired box</keyword>
<dbReference type="GO" id="GO:0006355">
    <property type="term" value="P:regulation of DNA-templated transcription"/>
    <property type="evidence" value="ECO:0007669"/>
    <property type="project" value="InterPro"/>
</dbReference>
<dbReference type="AlphaFoldDB" id="A0A914H973"/>
<feature type="domain" description="Paired" evidence="3">
    <location>
        <begin position="1"/>
        <end position="61"/>
    </location>
</feature>
<comment type="subcellular location">
    <subcellularLocation>
        <location evidence="1">Nucleus</location>
    </subcellularLocation>
</comment>
<evidence type="ECO:0000313" key="5">
    <source>
        <dbReference type="WBParaSite" id="Gr19_v10_g14963.t1"/>
    </source>
</evidence>
<evidence type="ECO:0000256" key="1">
    <source>
        <dbReference type="ARBA" id="ARBA00004123"/>
    </source>
</evidence>
<dbReference type="WBParaSite" id="Gr19_v10_g14963.t1">
    <property type="protein sequence ID" value="Gr19_v10_g14963.t1"/>
    <property type="gene ID" value="Gr19_v10_g14963"/>
</dbReference>
<proteinExistence type="predicted"/>
<dbReference type="SUPFAM" id="SSF46689">
    <property type="entry name" value="Homeodomain-like"/>
    <property type="match status" value="1"/>
</dbReference>